<evidence type="ECO:0000256" key="1">
    <source>
        <dbReference type="ARBA" id="ARBA00004123"/>
    </source>
</evidence>
<evidence type="ECO:0000256" key="6">
    <source>
        <dbReference type="RuleBase" id="RU367028"/>
    </source>
</evidence>
<feature type="region of interest" description="Disordered" evidence="7">
    <location>
        <begin position="238"/>
        <end position="319"/>
    </location>
</feature>
<feature type="compositionally biased region" description="Basic and acidic residues" evidence="7">
    <location>
        <begin position="238"/>
        <end position="253"/>
    </location>
</feature>
<keyword evidence="10" id="KW-1185">Reference proteome</keyword>
<dbReference type="PROSITE" id="PS51754">
    <property type="entry name" value="OVATE"/>
    <property type="match status" value="1"/>
</dbReference>
<comment type="function">
    <text evidence="6">Transcriptional repressor that regulates multiple aspects of plant growth and development.</text>
</comment>
<comment type="subcellular location">
    <subcellularLocation>
        <location evidence="1 6">Nucleus</location>
    </subcellularLocation>
</comment>
<dbReference type="PANTHER" id="PTHR33057:SF117">
    <property type="entry name" value="TRANSCRIPTION REPRESSOR OFP14"/>
    <property type="match status" value="1"/>
</dbReference>
<evidence type="ECO:0000256" key="3">
    <source>
        <dbReference type="ARBA" id="ARBA00023015"/>
    </source>
</evidence>
<evidence type="ECO:0000259" key="8">
    <source>
        <dbReference type="PROSITE" id="PS51754"/>
    </source>
</evidence>
<keyword evidence="3 6" id="KW-0805">Transcription regulation</keyword>
<dbReference type="Proteomes" id="UP000824890">
    <property type="component" value="Unassembled WGS sequence"/>
</dbReference>
<dbReference type="NCBIfam" id="TIGR01568">
    <property type="entry name" value="A_thal_3678"/>
    <property type="match status" value="1"/>
</dbReference>
<proteinExistence type="predicted"/>
<evidence type="ECO:0000256" key="4">
    <source>
        <dbReference type="ARBA" id="ARBA00023163"/>
    </source>
</evidence>
<dbReference type="Pfam" id="PF04844">
    <property type="entry name" value="Ovate"/>
    <property type="match status" value="1"/>
</dbReference>
<reference evidence="9 10" key="1">
    <citation type="submission" date="2021-05" db="EMBL/GenBank/DDBJ databases">
        <title>Genome Assembly of Synthetic Allotetraploid Brassica napus Reveals Homoeologous Exchanges between Subgenomes.</title>
        <authorList>
            <person name="Davis J.T."/>
        </authorList>
    </citation>
    <scope>NUCLEOTIDE SEQUENCE [LARGE SCALE GENOMIC DNA]</scope>
    <source>
        <strain evidence="10">cv. Da-Ae</strain>
        <tissue evidence="9">Seedling</tissue>
    </source>
</reference>
<feature type="domain" description="OVATE" evidence="8">
    <location>
        <begin position="329"/>
        <end position="391"/>
    </location>
</feature>
<evidence type="ECO:0000256" key="2">
    <source>
        <dbReference type="ARBA" id="ARBA00022491"/>
    </source>
</evidence>
<dbReference type="InterPro" id="IPR038933">
    <property type="entry name" value="Ovate"/>
</dbReference>
<gene>
    <name evidence="9" type="ORF">HID58_073700</name>
</gene>
<feature type="region of interest" description="Disordered" evidence="7">
    <location>
        <begin position="195"/>
        <end position="217"/>
    </location>
</feature>
<organism evidence="9 10">
    <name type="scientific">Brassica napus</name>
    <name type="common">Rape</name>
    <dbReference type="NCBI Taxonomy" id="3708"/>
    <lineage>
        <taxon>Eukaryota</taxon>
        <taxon>Viridiplantae</taxon>
        <taxon>Streptophyta</taxon>
        <taxon>Embryophyta</taxon>
        <taxon>Tracheophyta</taxon>
        <taxon>Spermatophyta</taxon>
        <taxon>Magnoliopsida</taxon>
        <taxon>eudicotyledons</taxon>
        <taxon>Gunneridae</taxon>
        <taxon>Pentapetalae</taxon>
        <taxon>rosids</taxon>
        <taxon>malvids</taxon>
        <taxon>Brassicales</taxon>
        <taxon>Brassicaceae</taxon>
        <taxon>Brassiceae</taxon>
        <taxon>Brassica</taxon>
    </lineage>
</organism>
<evidence type="ECO:0000256" key="7">
    <source>
        <dbReference type="SAM" id="MobiDB-lite"/>
    </source>
</evidence>
<name>A0ABQ7Z892_BRANA</name>
<keyword evidence="5 6" id="KW-0539">Nucleus</keyword>
<dbReference type="InterPro" id="IPR006458">
    <property type="entry name" value="Ovate_C"/>
</dbReference>
<dbReference type="EMBL" id="JAGKQM010000016">
    <property type="protein sequence ID" value="KAH0876338.1"/>
    <property type="molecule type" value="Genomic_DNA"/>
</dbReference>
<evidence type="ECO:0000313" key="9">
    <source>
        <dbReference type="EMBL" id="KAH0876338.1"/>
    </source>
</evidence>
<dbReference type="PANTHER" id="PTHR33057">
    <property type="entry name" value="TRANSCRIPTION REPRESSOR OFP7-RELATED"/>
    <property type="match status" value="1"/>
</dbReference>
<evidence type="ECO:0000256" key="5">
    <source>
        <dbReference type="ARBA" id="ARBA00023242"/>
    </source>
</evidence>
<accession>A0ABQ7Z892</accession>
<sequence>MGWRLPQFYRRRSSFWEEEAQSAPSSPVEVSRGSQRLRSQEEDLRRLFLLFEEKVSGSSRRSCLGFPVVHRRKRSRSTIELSCGVTRRRRNPMARRLFRFGAPANSCDGGKRRVEQFQIREQFPNPISGEVIFFVQISRSEEKDMPNPLQKSLHGYLSKIKKETGKLQVSNSFSSSKKWVLAGCKHPKKLSFSFKHRRRPSKTRFNDDHVNQDPGHAATLSDIDRFLEENFKSLCIRDEKGEEDDKSKGKREQQSSSSDEDDTDDYSHRFERTWGPAVCDSPKLPRTERLSPPPGSSEGRASMYTTSEEGPSSRSKSSSLVLPEKCIAVLRYTEEPQEDFKRSMVSMMESKLGGSEVDWDLMEELLFCYLDLNNKKSHKFILSAFVDLIISLRDKEKNITRKGLVRSLSTRAARERLRKRMASSDAFRN</sequence>
<keyword evidence="4 6" id="KW-0804">Transcription</keyword>
<evidence type="ECO:0000313" key="10">
    <source>
        <dbReference type="Proteomes" id="UP000824890"/>
    </source>
</evidence>
<protein>
    <recommendedName>
        <fullName evidence="6">Transcription repressor</fullName>
    </recommendedName>
    <alternativeName>
        <fullName evidence="6">Ovate family protein</fullName>
    </alternativeName>
</protein>
<keyword evidence="2 6" id="KW-0678">Repressor</keyword>
<comment type="caution">
    <text evidence="9">The sequence shown here is derived from an EMBL/GenBank/DDBJ whole genome shotgun (WGS) entry which is preliminary data.</text>
</comment>